<comment type="caution">
    <text evidence="3">The sequence shown here is derived from an EMBL/GenBank/DDBJ whole genome shotgun (WGS) entry which is preliminary data.</text>
</comment>
<evidence type="ECO:0000256" key="1">
    <source>
        <dbReference type="SAM" id="MobiDB-lite"/>
    </source>
</evidence>
<keyword evidence="2" id="KW-1133">Transmembrane helix</keyword>
<feature type="transmembrane region" description="Helical" evidence="2">
    <location>
        <begin position="40"/>
        <end position="67"/>
    </location>
</feature>
<organism evidence="3 4">
    <name type="scientific">Brevibacterium samyangense</name>
    <dbReference type="NCBI Taxonomy" id="366888"/>
    <lineage>
        <taxon>Bacteria</taxon>
        <taxon>Bacillati</taxon>
        <taxon>Actinomycetota</taxon>
        <taxon>Actinomycetes</taxon>
        <taxon>Micrococcales</taxon>
        <taxon>Brevibacteriaceae</taxon>
        <taxon>Brevibacterium</taxon>
    </lineage>
</organism>
<sequence>MTADETQATLPSEVPAALPDPGKPQSMGAERTDVDSTWCLLAFVFGLIGVFGAGLLFSIAAVVLGAIAGRNVRAGSADNPGQAKWRF</sequence>
<keyword evidence="2" id="KW-0812">Transmembrane</keyword>
<evidence type="ECO:0000256" key="2">
    <source>
        <dbReference type="SAM" id="Phobius"/>
    </source>
</evidence>
<proteinExistence type="predicted"/>
<dbReference type="EMBL" id="BAAANO010000010">
    <property type="protein sequence ID" value="GAA2003724.1"/>
    <property type="molecule type" value="Genomic_DNA"/>
</dbReference>
<accession>A0ABN2TAX5</accession>
<dbReference type="Proteomes" id="UP001500755">
    <property type="component" value="Unassembled WGS sequence"/>
</dbReference>
<gene>
    <name evidence="3" type="ORF">GCM10009755_11030</name>
</gene>
<reference evidence="3 4" key="1">
    <citation type="journal article" date="2019" name="Int. J. Syst. Evol. Microbiol.">
        <title>The Global Catalogue of Microorganisms (GCM) 10K type strain sequencing project: providing services to taxonomists for standard genome sequencing and annotation.</title>
        <authorList>
            <consortium name="The Broad Institute Genomics Platform"/>
            <consortium name="The Broad Institute Genome Sequencing Center for Infectious Disease"/>
            <person name="Wu L."/>
            <person name="Ma J."/>
        </authorList>
    </citation>
    <scope>NUCLEOTIDE SEQUENCE [LARGE SCALE GENOMIC DNA]</scope>
    <source>
        <strain evidence="3 4">JCM 14546</strain>
    </source>
</reference>
<feature type="compositionally biased region" description="Polar residues" evidence="1">
    <location>
        <begin position="1"/>
        <end position="10"/>
    </location>
</feature>
<dbReference type="RefSeq" id="WP_344307733.1">
    <property type="nucleotide sequence ID" value="NZ_BAAANO010000010.1"/>
</dbReference>
<feature type="region of interest" description="Disordered" evidence="1">
    <location>
        <begin position="1"/>
        <end position="30"/>
    </location>
</feature>
<evidence type="ECO:0008006" key="5">
    <source>
        <dbReference type="Google" id="ProtNLM"/>
    </source>
</evidence>
<protein>
    <recommendedName>
        <fullName evidence="5">DUF4190 domain-containing protein</fullName>
    </recommendedName>
</protein>
<keyword evidence="4" id="KW-1185">Reference proteome</keyword>
<evidence type="ECO:0000313" key="4">
    <source>
        <dbReference type="Proteomes" id="UP001500755"/>
    </source>
</evidence>
<evidence type="ECO:0000313" key="3">
    <source>
        <dbReference type="EMBL" id="GAA2003724.1"/>
    </source>
</evidence>
<name>A0ABN2TAX5_9MICO</name>
<keyword evidence="2" id="KW-0472">Membrane</keyword>